<dbReference type="SUPFAM" id="SSF56112">
    <property type="entry name" value="Protein kinase-like (PK-like)"/>
    <property type="match status" value="1"/>
</dbReference>
<gene>
    <name evidence="4" type="ORF">A4U43_C07F6410</name>
</gene>
<dbReference type="GO" id="GO:0140662">
    <property type="term" value="F:ATP-dependent protein folding chaperone"/>
    <property type="evidence" value="ECO:0007669"/>
    <property type="project" value="InterPro"/>
</dbReference>
<evidence type="ECO:0000256" key="3">
    <source>
        <dbReference type="ARBA" id="ARBA00023186"/>
    </source>
</evidence>
<dbReference type="AlphaFoldDB" id="A0A5P1EF18"/>
<keyword evidence="5" id="KW-1185">Reference proteome</keyword>
<dbReference type="GO" id="GO:0030968">
    <property type="term" value="P:endoplasmic reticulum unfolded protein response"/>
    <property type="evidence" value="ECO:0007669"/>
    <property type="project" value="TreeGrafter"/>
</dbReference>
<dbReference type="Gramene" id="ONK62650">
    <property type="protein sequence ID" value="ONK62650"/>
    <property type="gene ID" value="A4U43_C07F6410"/>
</dbReference>
<dbReference type="Gene3D" id="3.90.640.10">
    <property type="entry name" value="Actin, Chain A, domain 4"/>
    <property type="match status" value="1"/>
</dbReference>
<evidence type="ECO:0008006" key="6">
    <source>
        <dbReference type="Google" id="ProtNLM"/>
    </source>
</evidence>
<dbReference type="GO" id="GO:0005524">
    <property type="term" value="F:ATP binding"/>
    <property type="evidence" value="ECO:0007669"/>
    <property type="project" value="UniProtKB-KW"/>
</dbReference>
<evidence type="ECO:0000256" key="1">
    <source>
        <dbReference type="ARBA" id="ARBA00022741"/>
    </source>
</evidence>
<keyword evidence="1" id="KW-0547">Nucleotide-binding</keyword>
<dbReference type="Pfam" id="PF00012">
    <property type="entry name" value="HSP70"/>
    <property type="match status" value="1"/>
</dbReference>
<protein>
    <recommendedName>
        <fullName evidence="6">Protein kinase domain-containing protein</fullName>
    </recommendedName>
</protein>
<dbReference type="InterPro" id="IPR011009">
    <property type="entry name" value="Kinase-like_dom_sf"/>
</dbReference>
<dbReference type="SUPFAM" id="SSF53067">
    <property type="entry name" value="Actin-like ATPase domain"/>
    <property type="match status" value="1"/>
</dbReference>
<dbReference type="GO" id="GO:0034663">
    <property type="term" value="C:endoplasmic reticulum chaperone complex"/>
    <property type="evidence" value="ECO:0007669"/>
    <property type="project" value="TreeGrafter"/>
</dbReference>
<dbReference type="FunFam" id="3.90.640.10:FF:000004">
    <property type="entry name" value="Heat shock 70 kDa protein 4"/>
    <property type="match status" value="1"/>
</dbReference>
<evidence type="ECO:0000313" key="4">
    <source>
        <dbReference type="EMBL" id="ONK62650.1"/>
    </source>
</evidence>
<sequence length="334" mass="37409">MEKVKSFHVDTIVPFRERLKILGRVANLEDLPLSAAEKTLMHKYNKKPLFSSPHHEFYSVKDVRWNAELGGQKMESTLVEYFADEFNKKLGNGVDVRKSPKAIAKLKKQVKRTKEILSANTAASVLVESLYDDIDFRSSITREKFEELCGDLWEQALVPHKELLKHSGLGVDDIYAVELIGGAIRMPKLQEFLGRKDLGKHLDADEVIVLGSSLHAANLSDGIKLNRKLGMIDGSSYGFVLELNGTDLVKDESTETLLVPRMKKMPIKLSNQKGGVLGRYSIRGTRQFIAPECLACQEYESKFDLLCRGCVVLEMITGKAVTDPDEDVEVPELS</sequence>
<accession>A0A5P1EF18</accession>
<proteinExistence type="predicted"/>
<dbReference type="EMBL" id="CM007387">
    <property type="protein sequence ID" value="ONK62650.1"/>
    <property type="molecule type" value="Genomic_DNA"/>
</dbReference>
<dbReference type="Gene3D" id="1.10.510.10">
    <property type="entry name" value="Transferase(Phosphotransferase) domain 1"/>
    <property type="match status" value="1"/>
</dbReference>
<organism evidence="4 5">
    <name type="scientific">Asparagus officinalis</name>
    <name type="common">Garden asparagus</name>
    <dbReference type="NCBI Taxonomy" id="4686"/>
    <lineage>
        <taxon>Eukaryota</taxon>
        <taxon>Viridiplantae</taxon>
        <taxon>Streptophyta</taxon>
        <taxon>Embryophyta</taxon>
        <taxon>Tracheophyta</taxon>
        <taxon>Spermatophyta</taxon>
        <taxon>Magnoliopsida</taxon>
        <taxon>Liliopsida</taxon>
        <taxon>Asparagales</taxon>
        <taxon>Asparagaceae</taxon>
        <taxon>Asparagoideae</taxon>
        <taxon>Asparagus</taxon>
    </lineage>
</organism>
<keyword evidence="3" id="KW-0143">Chaperone</keyword>
<dbReference type="InterPro" id="IPR043129">
    <property type="entry name" value="ATPase_NBD"/>
</dbReference>
<evidence type="ECO:0000313" key="5">
    <source>
        <dbReference type="Proteomes" id="UP000243459"/>
    </source>
</evidence>
<name>A0A5P1EF18_ASPOF</name>
<reference evidence="5" key="1">
    <citation type="journal article" date="2017" name="Nat. Commun.">
        <title>The asparagus genome sheds light on the origin and evolution of a young Y chromosome.</title>
        <authorList>
            <person name="Harkess A."/>
            <person name="Zhou J."/>
            <person name="Xu C."/>
            <person name="Bowers J.E."/>
            <person name="Van der Hulst R."/>
            <person name="Ayyampalayam S."/>
            <person name="Mercati F."/>
            <person name="Riccardi P."/>
            <person name="McKain M.R."/>
            <person name="Kakrana A."/>
            <person name="Tang H."/>
            <person name="Ray J."/>
            <person name="Groenendijk J."/>
            <person name="Arikit S."/>
            <person name="Mathioni S.M."/>
            <person name="Nakano M."/>
            <person name="Shan H."/>
            <person name="Telgmann-Rauber A."/>
            <person name="Kanno A."/>
            <person name="Yue Z."/>
            <person name="Chen H."/>
            <person name="Li W."/>
            <person name="Chen Y."/>
            <person name="Xu X."/>
            <person name="Zhang Y."/>
            <person name="Luo S."/>
            <person name="Chen H."/>
            <person name="Gao J."/>
            <person name="Mao Z."/>
            <person name="Pires J.C."/>
            <person name="Luo M."/>
            <person name="Kudrna D."/>
            <person name="Wing R.A."/>
            <person name="Meyers B.C."/>
            <person name="Yi K."/>
            <person name="Kong H."/>
            <person name="Lavrijsen P."/>
            <person name="Sunseri F."/>
            <person name="Falavigna A."/>
            <person name="Ye Y."/>
            <person name="Leebens-Mack J.H."/>
            <person name="Chen G."/>
        </authorList>
    </citation>
    <scope>NUCLEOTIDE SEQUENCE [LARGE SCALE GENOMIC DNA]</scope>
    <source>
        <strain evidence="5">cv. DH0086</strain>
    </source>
</reference>
<evidence type="ECO:0000256" key="2">
    <source>
        <dbReference type="ARBA" id="ARBA00022840"/>
    </source>
</evidence>
<dbReference type="Proteomes" id="UP000243459">
    <property type="component" value="Chromosome 7"/>
</dbReference>
<dbReference type="PANTHER" id="PTHR45639">
    <property type="entry name" value="HSC70CB, ISOFORM G-RELATED"/>
    <property type="match status" value="1"/>
</dbReference>
<dbReference type="Gene3D" id="3.30.420.40">
    <property type="match status" value="2"/>
</dbReference>
<dbReference type="InterPro" id="IPR013126">
    <property type="entry name" value="Hsp_70_fam"/>
</dbReference>
<keyword evidence="2" id="KW-0067">ATP-binding</keyword>
<dbReference type="PANTHER" id="PTHR45639:SF3">
    <property type="entry name" value="HYPOXIA UP-REGULATED PROTEIN 1"/>
    <property type="match status" value="1"/>
</dbReference>